<reference evidence="2" key="1">
    <citation type="submission" date="2021-01" db="EMBL/GenBank/DDBJ databases">
        <authorList>
            <person name="Zhong Y.L."/>
        </authorList>
    </citation>
    <scope>NUCLEOTIDE SEQUENCE</scope>
    <source>
        <strain evidence="2">KCTC 23302</strain>
    </source>
</reference>
<sequence length="331" mass="38800">MNTENHNEEIDLKQLLNLIKESFRSLVRLIISVILFYKSKAILFAVVLVLGGVIGFFVDKYRDTGDDYAQEIIIEPKHNTARYIYDFVTEFENNAKDESFLKRMSANPSTMDNLKEISIEPIIRSTDVLDNLEERYDDKEFFKSVIEAYDDDELKDEKFTDFYRHHKITIKYRNGSSENVKITSSILDYIKSNDHYKKEIDLVLKQTKEDIEQNKKTLQFINQYLLNLGRNPLKSEKEVVVITDEEQPSTMTIASLLQQKESLMETINDQERILTFNKEVFSIIDYGKIISKKKVLLGNKAIMIPLVLFGMVSLFFFFKHLFKRMNEFAKA</sequence>
<name>A0A937DC92_9FLAO</name>
<proteinExistence type="predicted"/>
<dbReference type="RefSeq" id="WP_201921387.1">
    <property type="nucleotide sequence ID" value="NZ_BAABAX010000031.1"/>
</dbReference>
<keyword evidence="1" id="KW-0472">Membrane</keyword>
<evidence type="ECO:0000256" key="1">
    <source>
        <dbReference type="SAM" id="Phobius"/>
    </source>
</evidence>
<keyword evidence="1" id="KW-1133">Transmembrane helix</keyword>
<dbReference type="AlphaFoldDB" id="A0A937DC92"/>
<keyword evidence="1" id="KW-0812">Transmembrane</keyword>
<comment type="caution">
    <text evidence="2">The sequence shown here is derived from an EMBL/GenBank/DDBJ whole genome shotgun (WGS) entry which is preliminary data.</text>
</comment>
<keyword evidence="3" id="KW-1185">Reference proteome</keyword>
<evidence type="ECO:0000313" key="2">
    <source>
        <dbReference type="EMBL" id="MBL0684686.1"/>
    </source>
</evidence>
<accession>A0A937DC92</accession>
<gene>
    <name evidence="2" type="ORF">JJQ60_14235</name>
</gene>
<evidence type="ECO:0000313" key="3">
    <source>
        <dbReference type="Proteomes" id="UP000651057"/>
    </source>
</evidence>
<organism evidence="2 3">
    <name type="scientific">Aquimarina mytili</name>
    <dbReference type="NCBI Taxonomy" id="874423"/>
    <lineage>
        <taxon>Bacteria</taxon>
        <taxon>Pseudomonadati</taxon>
        <taxon>Bacteroidota</taxon>
        <taxon>Flavobacteriia</taxon>
        <taxon>Flavobacteriales</taxon>
        <taxon>Flavobacteriaceae</taxon>
        <taxon>Aquimarina</taxon>
    </lineage>
</organism>
<feature type="transmembrane region" description="Helical" evidence="1">
    <location>
        <begin position="41"/>
        <end position="58"/>
    </location>
</feature>
<dbReference type="EMBL" id="JAERQJ010000005">
    <property type="protein sequence ID" value="MBL0684686.1"/>
    <property type="molecule type" value="Genomic_DNA"/>
</dbReference>
<protein>
    <submittedName>
        <fullName evidence="2">Uncharacterized protein</fullName>
    </submittedName>
</protein>
<feature type="transmembrane region" description="Helical" evidence="1">
    <location>
        <begin position="301"/>
        <end position="322"/>
    </location>
</feature>
<dbReference type="Proteomes" id="UP000651057">
    <property type="component" value="Unassembled WGS sequence"/>
</dbReference>